<comment type="caution">
    <text evidence="1">The sequence shown here is derived from an EMBL/GenBank/DDBJ whole genome shotgun (WGS) entry which is preliminary data.</text>
</comment>
<dbReference type="EMBL" id="MU842829">
    <property type="protein sequence ID" value="KAK2032635.1"/>
    <property type="molecule type" value="Genomic_DNA"/>
</dbReference>
<dbReference type="AlphaFoldDB" id="A0AAD9HP63"/>
<sequence length="102" mass="11096">MAKQPNLERTSLLVAHVFAVSNLISVPSRSHPSRLGRQKQVGSAVIQPRLAKSGFYHGGYRANLIKRSFPTNFRGPIPLVAIPALVAPFSAHEKEEIGCPDP</sequence>
<gene>
    <name evidence="1" type="ORF">LX32DRAFT_636172</name>
</gene>
<evidence type="ECO:0000313" key="1">
    <source>
        <dbReference type="EMBL" id="KAK2032635.1"/>
    </source>
</evidence>
<organism evidence="1 2">
    <name type="scientific">Colletotrichum zoysiae</name>
    <dbReference type="NCBI Taxonomy" id="1216348"/>
    <lineage>
        <taxon>Eukaryota</taxon>
        <taxon>Fungi</taxon>
        <taxon>Dikarya</taxon>
        <taxon>Ascomycota</taxon>
        <taxon>Pezizomycotina</taxon>
        <taxon>Sordariomycetes</taxon>
        <taxon>Hypocreomycetidae</taxon>
        <taxon>Glomerellales</taxon>
        <taxon>Glomerellaceae</taxon>
        <taxon>Colletotrichum</taxon>
        <taxon>Colletotrichum graminicola species complex</taxon>
    </lineage>
</organism>
<proteinExistence type="predicted"/>
<reference evidence="1" key="1">
    <citation type="submission" date="2021-06" db="EMBL/GenBank/DDBJ databases">
        <title>Comparative genomics, transcriptomics and evolutionary studies reveal genomic signatures of adaptation to plant cell wall in hemibiotrophic fungi.</title>
        <authorList>
            <consortium name="DOE Joint Genome Institute"/>
            <person name="Baroncelli R."/>
            <person name="Diaz J.F."/>
            <person name="Benocci T."/>
            <person name="Peng M."/>
            <person name="Battaglia E."/>
            <person name="Haridas S."/>
            <person name="Andreopoulos W."/>
            <person name="Labutti K."/>
            <person name="Pangilinan J."/>
            <person name="Floch G.L."/>
            <person name="Makela M.R."/>
            <person name="Henrissat B."/>
            <person name="Grigoriev I.V."/>
            <person name="Crouch J.A."/>
            <person name="De Vries R.P."/>
            <person name="Sukno S.A."/>
            <person name="Thon M.R."/>
        </authorList>
    </citation>
    <scope>NUCLEOTIDE SEQUENCE</scope>
    <source>
        <strain evidence="1">MAFF235873</strain>
    </source>
</reference>
<name>A0AAD9HP63_9PEZI</name>
<dbReference type="Proteomes" id="UP001232148">
    <property type="component" value="Unassembled WGS sequence"/>
</dbReference>
<accession>A0AAD9HP63</accession>
<keyword evidence="2" id="KW-1185">Reference proteome</keyword>
<protein>
    <submittedName>
        <fullName evidence="1">Uncharacterized protein</fullName>
    </submittedName>
</protein>
<evidence type="ECO:0000313" key="2">
    <source>
        <dbReference type="Proteomes" id="UP001232148"/>
    </source>
</evidence>